<comment type="caution">
    <text evidence="2">The sequence shown here is derived from an EMBL/GenBank/DDBJ whole genome shotgun (WGS) entry which is preliminary data.</text>
</comment>
<gene>
    <name evidence="2" type="ORF">RCL2_000131400</name>
</gene>
<dbReference type="Gene3D" id="1.10.10.60">
    <property type="entry name" value="Homeodomain-like"/>
    <property type="match status" value="1"/>
</dbReference>
<evidence type="ECO:0000259" key="1">
    <source>
        <dbReference type="Pfam" id="PF13837"/>
    </source>
</evidence>
<dbReference type="Proteomes" id="UP000615446">
    <property type="component" value="Unassembled WGS sequence"/>
</dbReference>
<reference evidence="2" key="1">
    <citation type="submission" date="2019-10" db="EMBL/GenBank/DDBJ databases">
        <title>Conservation and host-specific expression of non-tandemly repeated heterogenous ribosome RNA gene in arbuscular mycorrhizal fungi.</title>
        <authorList>
            <person name="Maeda T."/>
            <person name="Kobayashi Y."/>
            <person name="Nakagawa T."/>
            <person name="Ezawa T."/>
            <person name="Yamaguchi K."/>
            <person name="Bino T."/>
            <person name="Nishimoto Y."/>
            <person name="Shigenobu S."/>
            <person name="Kawaguchi M."/>
        </authorList>
    </citation>
    <scope>NUCLEOTIDE SEQUENCE</scope>
    <source>
        <strain evidence="2">HR1</strain>
    </source>
</reference>
<sequence>MNPMENFQSNGLPDDNNLTILNENDYNMIPFNFDDLQSNSYSNSVTVSVEQISNDNFHNHQQLQLYDDNTVDITDQQFLQQSFVFSPTQELSSTTTSMSYPSTTPVCENPKRIPWNKNTSRKLSSGGITRRCTWCDEMDRCLLLYLEENKDKVEKLKNNRSGVKVELWCGASEWMFTYGCDYSPEQCYNRWKNIKQNYTSGILNERKNPAQYKSVERILAGYGISLNGRDKRKMSDEEAKPKVKELEIIYENPEDQERKGKKKRKI</sequence>
<dbReference type="EMBL" id="BLAL01000011">
    <property type="protein sequence ID" value="GES73799.1"/>
    <property type="molecule type" value="Genomic_DNA"/>
</dbReference>
<feature type="domain" description="Myb/SANT-like DNA-binding" evidence="1">
    <location>
        <begin position="131"/>
        <end position="212"/>
    </location>
</feature>
<evidence type="ECO:0000313" key="3">
    <source>
        <dbReference type="Proteomes" id="UP000615446"/>
    </source>
</evidence>
<proteinExistence type="predicted"/>
<dbReference type="Pfam" id="PF13837">
    <property type="entry name" value="Myb_DNA-bind_4"/>
    <property type="match status" value="1"/>
</dbReference>
<dbReference type="InterPro" id="IPR044822">
    <property type="entry name" value="Myb_DNA-bind_4"/>
</dbReference>
<name>A0A8H3KU00_9GLOM</name>
<protein>
    <recommendedName>
        <fullName evidence="1">Myb/SANT-like DNA-binding domain-containing protein</fullName>
    </recommendedName>
</protein>
<evidence type="ECO:0000313" key="2">
    <source>
        <dbReference type="EMBL" id="GES73799.1"/>
    </source>
</evidence>
<organism evidence="2 3">
    <name type="scientific">Rhizophagus clarus</name>
    <dbReference type="NCBI Taxonomy" id="94130"/>
    <lineage>
        <taxon>Eukaryota</taxon>
        <taxon>Fungi</taxon>
        <taxon>Fungi incertae sedis</taxon>
        <taxon>Mucoromycota</taxon>
        <taxon>Glomeromycotina</taxon>
        <taxon>Glomeromycetes</taxon>
        <taxon>Glomerales</taxon>
        <taxon>Glomeraceae</taxon>
        <taxon>Rhizophagus</taxon>
    </lineage>
</organism>
<accession>A0A8H3KU00</accession>
<dbReference type="OrthoDB" id="2303813at2759"/>
<dbReference type="AlphaFoldDB" id="A0A8H3KU00"/>